<sequence length="111" mass="12794">MLFPERLFPPPRALSRTNSKTLSDVSFRQISVYFGGFLRGTFLSSCLKRDVFESSPHSYTARQAEHIEKFDENPLECSSLLPSMSICFPIIIPTESTDYFIFNALFFFFKS</sequence>
<proteinExistence type="predicted"/>
<dbReference type="AlphaFoldDB" id="A0A8D8ZEU4"/>
<protein>
    <submittedName>
        <fullName evidence="1">Uncharacterized protein</fullName>
    </submittedName>
</protein>
<evidence type="ECO:0000313" key="1">
    <source>
        <dbReference type="EMBL" id="CAG6744787.1"/>
    </source>
</evidence>
<organism evidence="1">
    <name type="scientific">Cacopsylla melanoneura</name>
    <dbReference type="NCBI Taxonomy" id="428564"/>
    <lineage>
        <taxon>Eukaryota</taxon>
        <taxon>Metazoa</taxon>
        <taxon>Ecdysozoa</taxon>
        <taxon>Arthropoda</taxon>
        <taxon>Hexapoda</taxon>
        <taxon>Insecta</taxon>
        <taxon>Pterygota</taxon>
        <taxon>Neoptera</taxon>
        <taxon>Paraneoptera</taxon>
        <taxon>Hemiptera</taxon>
        <taxon>Sternorrhyncha</taxon>
        <taxon>Psylloidea</taxon>
        <taxon>Psyllidae</taxon>
        <taxon>Psyllinae</taxon>
        <taxon>Cacopsylla</taxon>
    </lineage>
</organism>
<name>A0A8D8ZEU4_9HEMI</name>
<dbReference type="EMBL" id="HBUF01475623">
    <property type="protein sequence ID" value="CAG6744787.1"/>
    <property type="molecule type" value="Transcribed_RNA"/>
</dbReference>
<accession>A0A8D8ZEU4</accession>
<reference evidence="1" key="1">
    <citation type="submission" date="2021-05" db="EMBL/GenBank/DDBJ databases">
        <authorList>
            <person name="Alioto T."/>
            <person name="Alioto T."/>
            <person name="Gomez Garrido J."/>
        </authorList>
    </citation>
    <scope>NUCLEOTIDE SEQUENCE</scope>
</reference>